<dbReference type="PANTHER" id="PTHR43441">
    <property type="entry name" value="RIBOSOMAL-PROTEIN-SERINE ACETYLTRANSFERASE"/>
    <property type="match status" value="1"/>
</dbReference>
<dbReference type="PANTHER" id="PTHR43441:SF10">
    <property type="entry name" value="ACETYLTRANSFERASE"/>
    <property type="match status" value="1"/>
</dbReference>
<evidence type="ECO:0000313" key="3">
    <source>
        <dbReference type="Proteomes" id="UP001164963"/>
    </source>
</evidence>
<evidence type="ECO:0000313" key="2">
    <source>
        <dbReference type="EMBL" id="UZK56057.1"/>
    </source>
</evidence>
<keyword evidence="3" id="KW-1185">Reference proteome</keyword>
<sequence>MNAHARDARLSSGSLVLRPWRPGDLGVLLDAYRDPAVQAGSRAPVADEEAAAHWLRAQEEGRATGLRHSFAVVDTELGAGPVGNVALSFPEPGAPSAEVGYWTVAPARGRGIAPRALEALSAWASETFAGAGLVRLELLHQVDNAASCRVAAKAGYPLTAVLPPSPPWPGEGHLHTRGL</sequence>
<dbReference type="RefSeq" id="WP_073964956.1">
    <property type="nucleotide sequence ID" value="NZ_CP098740.1"/>
</dbReference>
<proteinExistence type="predicted"/>
<dbReference type="Gene3D" id="3.40.630.30">
    <property type="match status" value="1"/>
</dbReference>
<feature type="domain" description="N-acetyltransferase" evidence="1">
    <location>
        <begin position="15"/>
        <end position="179"/>
    </location>
</feature>
<dbReference type="SUPFAM" id="SSF55729">
    <property type="entry name" value="Acyl-CoA N-acyltransferases (Nat)"/>
    <property type="match status" value="1"/>
</dbReference>
<organism evidence="2 3">
    <name type="scientific">Streptomyces drozdowiczii</name>
    <dbReference type="NCBI Taxonomy" id="202862"/>
    <lineage>
        <taxon>Bacteria</taxon>
        <taxon>Bacillati</taxon>
        <taxon>Actinomycetota</taxon>
        <taxon>Actinomycetes</taxon>
        <taxon>Kitasatosporales</taxon>
        <taxon>Streptomycetaceae</taxon>
        <taxon>Streptomyces</taxon>
    </lineage>
</organism>
<accession>A0ABY6PVU0</accession>
<protein>
    <submittedName>
        <fullName evidence="2">GNAT family N-acetyltransferase</fullName>
    </submittedName>
</protein>
<dbReference type="PROSITE" id="PS51186">
    <property type="entry name" value="GNAT"/>
    <property type="match status" value="1"/>
</dbReference>
<dbReference type="Pfam" id="PF13302">
    <property type="entry name" value="Acetyltransf_3"/>
    <property type="match status" value="1"/>
</dbReference>
<reference evidence="2" key="1">
    <citation type="journal article" date="2022" name="Front. Microbiol.">
        <title>Mirubactin C rescues the lethal effect of cell wall biosynthesis mutations in Bacillus subtilis.</title>
        <authorList>
            <person name="Kepplinger B."/>
            <person name="Wen X."/>
            <person name="Tyler A.R."/>
            <person name="Kim B.Y."/>
            <person name="Brown J."/>
            <person name="Banks P."/>
            <person name="Dashti Y."/>
            <person name="Mackenzie E.S."/>
            <person name="Wills C."/>
            <person name="Kawai Y."/>
            <person name="Waldron K.J."/>
            <person name="Allenby N.E.E."/>
            <person name="Wu L.J."/>
            <person name="Hall M.J."/>
            <person name="Errington J."/>
        </authorList>
    </citation>
    <scope>NUCLEOTIDE SEQUENCE</scope>
    <source>
        <strain evidence="2">MDA8-470</strain>
    </source>
</reference>
<dbReference type="InterPro" id="IPR000182">
    <property type="entry name" value="GNAT_dom"/>
</dbReference>
<dbReference type="InterPro" id="IPR016181">
    <property type="entry name" value="Acyl_CoA_acyltransferase"/>
</dbReference>
<name>A0ABY6PVU0_9ACTN</name>
<dbReference type="CDD" id="cd04301">
    <property type="entry name" value="NAT_SF"/>
    <property type="match status" value="1"/>
</dbReference>
<dbReference type="EMBL" id="CP098740">
    <property type="protein sequence ID" value="UZK56057.1"/>
    <property type="molecule type" value="Genomic_DNA"/>
</dbReference>
<dbReference type="InterPro" id="IPR051908">
    <property type="entry name" value="Ribosomal_N-acetyltransferase"/>
</dbReference>
<gene>
    <name evidence="2" type="ORF">NEH16_19845</name>
</gene>
<dbReference type="Proteomes" id="UP001164963">
    <property type="component" value="Chromosome"/>
</dbReference>
<evidence type="ECO:0000259" key="1">
    <source>
        <dbReference type="PROSITE" id="PS51186"/>
    </source>
</evidence>